<dbReference type="GO" id="GO:0004739">
    <property type="term" value="F:pyruvate dehydrogenase (acetyl-transferring) activity"/>
    <property type="evidence" value="ECO:0007669"/>
    <property type="project" value="UniProtKB-UniRule"/>
</dbReference>
<evidence type="ECO:0000256" key="7">
    <source>
        <dbReference type="ARBA" id="ARBA00023317"/>
    </source>
</evidence>
<gene>
    <name evidence="12" type="primary">pdhA</name>
    <name evidence="13" type="ORF">KHB02_028975</name>
    <name evidence="12" type="ORF">KHB02_44105</name>
</gene>
<evidence type="ECO:0000256" key="3">
    <source>
        <dbReference type="ARBA" id="ARBA00012281"/>
    </source>
</evidence>
<organism evidence="12">
    <name type="scientific">Neobacillus citreus</name>
    <dbReference type="NCBI Taxonomy" id="2833578"/>
    <lineage>
        <taxon>Bacteria</taxon>
        <taxon>Bacillati</taxon>
        <taxon>Bacillota</taxon>
        <taxon>Bacilli</taxon>
        <taxon>Bacillales</taxon>
        <taxon>Bacillaceae</taxon>
        <taxon>Neobacillus</taxon>
    </lineage>
</organism>
<dbReference type="EC" id="1.2.4.1" evidence="3 10"/>
<comment type="catalytic activity">
    <reaction evidence="9 10">
        <text>N(6)-[(R)-lipoyl]-L-lysyl-[protein] + pyruvate + H(+) = N(6)-[(R)-S(8)-acetyldihydrolipoyl]-L-lysyl-[protein] + CO2</text>
        <dbReference type="Rhea" id="RHEA:19189"/>
        <dbReference type="Rhea" id="RHEA-COMP:10474"/>
        <dbReference type="Rhea" id="RHEA-COMP:10478"/>
        <dbReference type="ChEBI" id="CHEBI:15361"/>
        <dbReference type="ChEBI" id="CHEBI:15378"/>
        <dbReference type="ChEBI" id="CHEBI:16526"/>
        <dbReference type="ChEBI" id="CHEBI:83099"/>
        <dbReference type="ChEBI" id="CHEBI:83111"/>
        <dbReference type="EC" id="1.2.4.1"/>
    </reaction>
</comment>
<dbReference type="InterPro" id="IPR001017">
    <property type="entry name" value="DH_E1"/>
</dbReference>
<reference evidence="12" key="1">
    <citation type="submission" date="2021-05" db="EMBL/GenBank/DDBJ databases">
        <title>Novel Bacillus species.</title>
        <authorList>
            <person name="Liu G."/>
        </authorList>
    </citation>
    <scope>NUCLEOTIDE SEQUENCE</scope>
    <source>
        <strain evidence="12 14">FJAT-50051</strain>
    </source>
</reference>
<comment type="function">
    <text evidence="8 10">The pyruvate dehydrogenase complex catalyzes the overall conversion of pyruvate to acetyl-CoA and CO(2). It contains multiple copies of three enzymatic components: pyruvate dehydrogenase (E1), dihydrolipoamide acetyltransferase (E2) and lipoamide dehydrogenase (E3).</text>
</comment>
<dbReference type="SUPFAM" id="SSF52518">
    <property type="entry name" value="Thiamin diphosphate-binding fold (THDP-binding)"/>
    <property type="match status" value="1"/>
</dbReference>
<dbReference type="Gene3D" id="3.40.50.970">
    <property type="match status" value="1"/>
</dbReference>
<keyword evidence="7 10" id="KW-0670">Pyruvate</keyword>
<comment type="caution">
    <text evidence="12">The sequence shown here is derived from an EMBL/GenBank/DDBJ whole genome shotgun (WGS) entry which is preliminary data.</text>
</comment>
<dbReference type="EMBL" id="JAGYPE020000113">
    <property type="protein sequence ID" value="MCH6269569.1"/>
    <property type="molecule type" value="Genomic_DNA"/>
</dbReference>
<keyword evidence="5 10" id="KW-0560">Oxidoreductase</keyword>
<keyword evidence="6 10" id="KW-0786">Thiamine pyrophosphate</keyword>
<evidence type="ECO:0000313" key="12">
    <source>
        <dbReference type="EMBL" id="MBS4188358.1"/>
    </source>
</evidence>
<accession>A0A942TBB7</accession>
<dbReference type="PANTHER" id="PTHR43380:SF1">
    <property type="entry name" value="2-OXOISOVALERATE DEHYDROGENASE SUBUNIT ALPHA, MITOCHONDRIAL"/>
    <property type="match status" value="1"/>
</dbReference>
<evidence type="ECO:0000256" key="5">
    <source>
        <dbReference type="ARBA" id="ARBA00023002"/>
    </source>
</evidence>
<evidence type="ECO:0000256" key="9">
    <source>
        <dbReference type="ARBA" id="ARBA00051231"/>
    </source>
</evidence>
<dbReference type="InterPro" id="IPR017596">
    <property type="entry name" value="PdhA/BkdA"/>
</dbReference>
<dbReference type="InterPro" id="IPR050771">
    <property type="entry name" value="Alpha-ketoacid_DH_E1_comp"/>
</dbReference>
<dbReference type="Proteomes" id="UP000677265">
    <property type="component" value="Unassembled WGS sequence"/>
</dbReference>
<keyword evidence="14" id="KW-1185">Reference proteome</keyword>
<evidence type="ECO:0000256" key="10">
    <source>
        <dbReference type="RuleBase" id="RU366007"/>
    </source>
</evidence>
<name>A0A942TBB7_9BACI</name>
<dbReference type="PANTHER" id="PTHR43380">
    <property type="entry name" value="2-OXOISOVALERATE DEHYDROGENASE SUBUNIT ALPHA, MITOCHONDRIAL"/>
    <property type="match status" value="1"/>
</dbReference>
<evidence type="ECO:0000259" key="11">
    <source>
        <dbReference type="Pfam" id="PF00676"/>
    </source>
</evidence>
<dbReference type="GO" id="GO:0009083">
    <property type="term" value="P:branched-chain amino acid catabolic process"/>
    <property type="evidence" value="ECO:0007669"/>
    <property type="project" value="TreeGrafter"/>
</dbReference>
<dbReference type="InterPro" id="IPR029061">
    <property type="entry name" value="THDP-binding"/>
</dbReference>
<proteinExistence type="predicted"/>
<evidence type="ECO:0000256" key="2">
    <source>
        <dbReference type="ARBA" id="ARBA00011870"/>
    </source>
</evidence>
<dbReference type="EMBL" id="JAGYPE010000011">
    <property type="protein sequence ID" value="MBS4188358.1"/>
    <property type="molecule type" value="Genomic_DNA"/>
</dbReference>
<dbReference type="AlphaFoldDB" id="A0A942TBB7"/>
<comment type="cofactor">
    <cofactor evidence="1 10">
        <name>thiamine diphosphate</name>
        <dbReference type="ChEBI" id="CHEBI:58937"/>
    </cofactor>
</comment>
<evidence type="ECO:0000256" key="1">
    <source>
        <dbReference type="ARBA" id="ARBA00001964"/>
    </source>
</evidence>
<dbReference type="NCBIfam" id="TIGR03181">
    <property type="entry name" value="PDH_E1_alph_x"/>
    <property type="match status" value="1"/>
</dbReference>
<dbReference type="RefSeq" id="WP_213148162.1">
    <property type="nucleotide sequence ID" value="NZ_JAGYPE020000113.1"/>
</dbReference>
<sequence length="354" mass="39454">MWIEPNELPVNRVQYLDENGKLTIGAPEVSDDELISMYKWMVQARVFDQRALKFQRQGRIGTYAPLSGQEAAQVGSAFALEKQDWIYPSYREGAALFVHGFPMKNFFLYTMGHLKGTDAEGANVFPVQIIIGAQCLHAVGGAWAGKYQGENSVSVTYIGDGGTSEGDFHEALNFAGVYKLPMVFFVQNNQWAISVPRSKQTASGTIAQKAVAYGITGIQVDGNDVLAVYTTMKQALERARSGQPVLVEAVTYRQGPHTTADDPTKYRNKSDVEDWLAKDPLKRIKAFLLEKGIWNEELEQREFELAEQKVTEAFETAANTPKSKVEDIFEIVYEKKTSQLTEQQQSVSSEGVLK</sequence>
<evidence type="ECO:0000256" key="6">
    <source>
        <dbReference type="ARBA" id="ARBA00023052"/>
    </source>
</evidence>
<evidence type="ECO:0000313" key="14">
    <source>
        <dbReference type="Proteomes" id="UP000677265"/>
    </source>
</evidence>
<dbReference type="Pfam" id="PF00676">
    <property type="entry name" value="E1_dh"/>
    <property type="match status" value="1"/>
</dbReference>
<evidence type="ECO:0000256" key="4">
    <source>
        <dbReference type="ARBA" id="ARBA00014159"/>
    </source>
</evidence>
<dbReference type="CDD" id="cd02000">
    <property type="entry name" value="TPP_E1_PDC_ADC_BCADC"/>
    <property type="match status" value="1"/>
</dbReference>
<feature type="domain" description="Dehydrogenase E1 component" evidence="11">
    <location>
        <begin position="38"/>
        <end position="325"/>
    </location>
</feature>
<evidence type="ECO:0000313" key="13">
    <source>
        <dbReference type="EMBL" id="MCH6269569.1"/>
    </source>
</evidence>
<comment type="subunit">
    <text evidence="2 10">Heterodimer of an alpha and a beta chain.</text>
</comment>
<protein>
    <recommendedName>
        <fullName evidence="4 10">Pyruvate dehydrogenase E1 component subunit alpha</fullName>
        <ecNumber evidence="3 10">1.2.4.1</ecNumber>
    </recommendedName>
</protein>
<evidence type="ECO:0000256" key="8">
    <source>
        <dbReference type="ARBA" id="ARBA00025211"/>
    </source>
</evidence>